<feature type="non-terminal residue" evidence="1">
    <location>
        <position position="1"/>
    </location>
</feature>
<gene>
    <name evidence="1" type="ORF">C6P40_004239</name>
</gene>
<proteinExistence type="predicted"/>
<dbReference type="AlphaFoldDB" id="A0A9P7BC26"/>
<organism evidence="1 2">
    <name type="scientific">Pichia californica</name>
    <dbReference type="NCBI Taxonomy" id="460514"/>
    <lineage>
        <taxon>Eukaryota</taxon>
        <taxon>Fungi</taxon>
        <taxon>Dikarya</taxon>
        <taxon>Ascomycota</taxon>
        <taxon>Saccharomycotina</taxon>
        <taxon>Pichiomycetes</taxon>
        <taxon>Pichiales</taxon>
        <taxon>Pichiaceae</taxon>
        <taxon>Pichia</taxon>
    </lineage>
</organism>
<sequence length="144" mass="16040">MSDKEKDNSQVDLHSTFSKDNINTEQVLSHIVSIDGRVVDITGDVDEAIEYALDTEDVVLTPEPCDNINTEQVLSHIVSIDGRVVDITGDVDEAMEYALDAEDVVLTPEQEKKLLRKIDFCLLPLICLLYCMQFMDKVSSGYAA</sequence>
<comment type="caution">
    <text evidence="1">The sequence shown here is derived from an EMBL/GenBank/DDBJ whole genome shotgun (WGS) entry which is preliminary data.</text>
</comment>
<dbReference type="EMBL" id="PUHW01000547">
    <property type="protein sequence ID" value="KAG0686387.1"/>
    <property type="molecule type" value="Genomic_DNA"/>
</dbReference>
<dbReference type="Proteomes" id="UP000697127">
    <property type="component" value="Unassembled WGS sequence"/>
</dbReference>
<reference evidence="1" key="1">
    <citation type="submission" date="2020-11" db="EMBL/GenBank/DDBJ databases">
        <title>Kefir isolates.</title>
        <authorList>
            <person name="Marcisauskas S."/>
            <person name="Kim Y."/>
            <person name="Blasche S."/>
        </authorList>
    </citation>
    <scope>NUCLEOTIDE SEQUENCE</scope>
    <source>
        <strain evidence="1">Olga-1</strain>
    </source>
</reference>
<accession>A0A9P7BC26</accession>
<protein>
    <submittedName>
        <fullName evidence="1">Uncharacterized protein</fullName>
    </submittedName>
</protein>
<evidence type="ECO:0000313" key="1">
    <source>
        <dbReference type="EMBL" id="KAG0686387.1"/>
    </source>
</evidence>
<keyword evidence="2" id="KW-1185">Reference proteome</keyword>
<name>A0A9P7BC26_9ASCO</name>
<evidence type="ECO:0000313" key="2">
    <source>
        <dbReference type="Proteomes" id="UP000697127"/>
    </source>
</evidence>